<dbReference type="STRING" id="408657.SAMN04487995_2894"/>
<gene>
    <name evidence="2" type="ORF">SAMN04487995_2894</name>
</gene>
<protein>
    <submittedName>
        <fullName evidence="2">Putative DNA-binding domain-containing protein</fullName>
    </submittedName>
</protein>
<reference evidence="2 3" key="1">
    <citation type="submission" date="2016-10" db="EMBL/GenBank/DDBJ databases">
        <authorList>
            <person name="de Groot N.N."/>
        </authorList>
    </citation>
    <scope>NUCLEOTIDE SEQUENCE [LARGE SCALE GENOMIC DNA]</scope>
    <source>
        <strain evidence="2 3">DSM 19938</strain>
    </source>
</reference>
<sequence length="209" mass="24066">MVKSTIQLIKQGEGLNVEFKRTIDSPFKIAKTIASFANTSGGVLLVGVGDNRELLGITSELKELEKLEKACTELIDKMIPVRFKSEKLDNRILLRIEIDESQERPHYAINEKGQRMIYIRVKDKSVPTLRLFIEGQSDFDTKTLLDSRHVRTLIQYLKEYDSVTAKVFSRIINISEKRAERMLNDLADKQVLLKLKKGKPELFSLKWVE</sequence>
<name>A0A1H6V2D4_9BACT</name>
<accession>A0A1H6V2D4</accession>
<dbReference type="GO" id="GO:0003677">
    <property type="term" value="F:DNA binding"/>
    <property type="evidence" value="ECO:0007669"/>
    <property type="project" value="UniProtKB-KW"/>
</dbReference>
<dbReference type="EMBL" id="FNXY01000004">
    <property type="protein sequence ID" value="SEI98729.1"/>
    <property type="molecule type" value="Genomic_DNA"/>
</dbReference>
<evidence type="ECO:0000259" key="1">
    <source>
        <dbReference type="Pfam" id="PF04326"/>
    </source>
</evidence>
<evidence type="ECO:0000313" key="3">
    <source>
        <dbReference type="Proteomes" id="UP000199532"/>
    </source>
</evidence>
<evidence type="ECO:0000313" key="2">
    <source>
        <dbReference type="EMBL" id="SEI98729.1"/>
    </source>
</evidence>
<feature type="domain" description="Schlafen AlbA-2" evidence="1">
    <location>
        <begin position="13"/>
        <end position="127"/>
    </location>
</feature>
<dbReference type="AlphaFoldDB" id="A0A1H6V2D4"/>
<dbReference type="Pfam" id="PF04326">
    <property type="entry name" value="SLFN_AlbA_2"/>
    <property type="match status" value="1"/>
</dbReference>
<dbReference type="PANTHER" id="PTHR30595">
    <property type="entry name" value="GLPR-RELATED TRANSCRIPTIONAL REPRESSOR"/>
    <property type="match status" value="1"/>
</dbReference>
<dbReference type="Gene3D" id="3.30.950.30">
    <property type="entry name" value="Schlafen, AAA domain"/>
    <property type="match status" value="1"/>
</dbReference>
<organism evidence="2 3">
    <name type="scientific">Dyadobacter koreensis</name>
    <dbReference type="NCBI Taxonomy" id="408657"/>
    <lineage>
        <taxon>Bacteria</taxon>
        <taxon>Pseudomonadati</taxon>
        <taxon>Bacteroidota</taxon>
        <taxon>Cytophagia</taxon>
        <taxon>Cytophagales</taxon>
        <taxon>Spirosomataceae</taxon>
        <taxon>Dyadobacter</taxon>
    </lineage>
</organism>
<dbReference type="Proteomes" id="UP000199532">
    <property type="component" value="Unassembled WGS sequence"/>
</dbReference>
<keyword evidence="3" id="KW-1185">Reference proteome</keyword>
<dbReference type="RefSeq" id="WP_090335915.1">
    <property type="nucleotide sequence ID" value="NZ_FNXY01000004.1"/>
</dbReference>
<keyword evidence="2" id="KW-0238">DNA-binding</keyword>
<dbReference type="InterPro" id="IPR038461">
    <property type="entry name" value="Schlafen_AlbA_2_dom_sf"/>
</dbReference>
<dbReference type="OrthoDB" id="9810282at2"/>
<dbReference type="PANTHER" id="PTHR30595:SF6">
    <property type="entry name" value="SCHLAFEN ALBA-2 DOMAIN-CONTAINING PROTEIN"/>
    <property type="match status" value="1"/>
</dbReference>
<dbReference type="InterPro" id="IPR007421">
    <property type="entry name" value="Schlafen_AlbA_2_dom"/>
</dbReference>
<proteinExistence type="predicted"/>